<name>A0A0U3CLF6_9EURY</name>
<protein>
    <submittedName>
        <fullName evidence="7">UDP-galactopyranose mutase Glf</fullName>
    </submittedName>
</protein>
<proteinExistence type="inferred from homology"/>
<dbReference type="EMBL" id="CP011266">
    <property type="protein sequence ID" value="ALT69340.1"/>
    <property type="molecule type" value="Genomic_DNA"/>
</dbReference>
<dbReference type="SUPFAM" id="SSF51971">
    <property type="entry name" value="Nucleotide-binding domain"/>
    <property type="match status" value="1"/>
</dbReference>
<evidence type="ECO:0000313" key="8">
    <source>
        <dbReference type="Proteomes" id="UP000067738"/>
    </source>
</evidence>
<evidence type="ECO:0000256" key="5">
    <source>
        <dbReference type="ARBA" id="ARBA00023235"/>
    </source>
</evidence>
<dbReference type="Proteomes" id="UP000067738">
    <property type="component" value="Chromosome"/>
</dbReference>
<keyword evidence="4" id="KW-0274">FAD</keyword>
<dbReference type="RefSeq" id="WP_058739579.1">
    <property type="nucleotide sequence ID" value="NZ_CP011266.1"/>
</dbReference>
<keyword evidence="8" id="KW-1185">Reference proteome</keyword>
<comment type="cofactor">
    <cofactor evidence="1">
        <name>FAD</name>
        <dbReference type="ChEBI" id="CHEBI:57692"/>
    </cofactor>
</comment>
<dbReference type="GeneID" id="26736513"/>
<dbReference type="OrthoDB" id="11867at2157"/>
<reference evidence="7 8" key="1">
    <citation type="submission" date="2015-04" db="EMBL/GenBank/DDBJ databases">
        <title>The complete genome sequence of the rumen methanogen Methanobrevibacter millerae SM9.</title>
        <authorList>
            <person name="Leahy S.C."/>
            <person name="Kelly W.J."/>
            <person name="Pacheco D.M."/>
            <person name="Li D."/>
            <person name="Altermann E."/>
            <person name="Attwood G.T."/>
        </authorList>
    </citation>
    <scope>NUCLEOTIDE SEQUENCE [LARGE SCALE GENOMIC DNA]</scope>
    <source>
        <strain evidence="7 8">SM9</strain>
    </source>
</reference>
<dbReference type="GO" id="GO:0005829">
    <property type="term" value="C:cytosol"/>
    <property type="evidence" value="ECO:0007669"/>
    <property type="project" value="TreeGrafter"/>
</dbReference>
<dbReference type="AlphaFoldDB" id="A0A0U3CLF6"/>
<dbReference type="NCBIfam" id="TIGR00031">
    <property type="entry name" value="UDP-GALP_mutase"/>
    <property type="match status" value="1"/>
</dbReference>
<accession>A0A0U3CLF6</accession>
<dbReference type="PANTHER" id="PTHR21197:SF0">
    <property type="entry name" value="UDP-GALACTOPYRANOSE MUTASE"/>
    <property type="match status" value="1"/>
</dbReference>
<dbReference type="GO" id="GO:0050660">
    <property type="term" value="F:flavin adenine dinucleotide binding"/>
    <property type="evidence" value="ECO:0007669"/>
    <property type="project" value="TreeGrafter"/>
</dbReference>
<keyword evidence="5" id="KW-0413">Isomerase</keyword>
<dbReference type="PATRIC" id="fig|230361.4.peg.1629"/>
<dbReference type="KEGG" id="mmil:sm9_1572"/>
<keyword evidence="3" id="KW-0285">Flavoprotein</keyword>
<dbReference type="GO" id="GO:0008767">
    <property type="term" value="F:UDP-galactopyranose mutase activity"/>
    <property type="evidence" value="ECO:0007669"/>
    <property type="project" value="InterPro"/>
</dbReference>
<dbReference type="Pfam" id="PF03275">
    <property type="entry name" value="GLF"/>
    <property type="match status" value="1"/>
</dbReference>
<evidence type="ECO:0000256" key="2">
    <source>
        <dbReference type="ARBA" id="ARBA00009321"/>
    </source>
</evidence>
<comment type="similarity">
    <text evidence="2">Belongs to the UDP-galactopyranose/dTDP-fucopyranose mutase family.</text>
</comment>
<dbReference type="SUPFAM" id="SSF54373">
    <property type="entry name" value="FAD-linked reductases, C-terminal domain"/>
    <property type="match status" value="1"/>
</dbReference>
<feature type="domain" description="UDP-galactopyranose mutase C-terminal" evidence="6">
    <location>
        <begin position="147"/>
        <end position="345"/>
    </location>
</feature>
<organism evidence="7 8">
    <name type="scientific">Methanobrevibacter millerae</name>
    <dbReference type="NCBI Taxonomy" id="230361"/>
    <lineage>
        <taxon>Archaea</taxon>
        <taxon>Methanobacteriati</taxon>
        <taxon>Methanobacteriota</taxon>
        <taxon>Methanomada group</taxon>
        <taxon>Methanobacteria</taxon>
        <taxon>Methanobacteriales</taxon>
        <taxon>Methanobacteriaceae</taxon>
        <taxon>Methanobrevibacter</taxon>
    </lineage>
</organism>
<dbReference type="PANTHER" id="PTHR21197">
    <property type="entry name" value="UDP-GALACTOPYRANOSE MUTASE"/>
    <property type="match status" value="1"/>
</dbReference>
<evidence type="ECO:0000256" key="4">
    <source>
        <dbReference type="ARBA" id="ARBA00022827"/>
    </source>
</evidence>
<dbReference type="Pfam" id="PF13450">
    <property type="entry name" value="NAD_binding_8"/>
    <property type="match status" value="1"/>
</dbReference>
<evidence type="ECO:0000313" key="7">
    <source>
        <dbReference type="EMBL" id="ALT69340.1"/>
    </source>
</evidence>
<sequence length="364" mass="43144">MEFDYVIVGAGLSGLTIAERIANELDEKVLIIEKRDHIGGNVYDFYDDGLLIQKYGPHIFHTKEKKVYDYLSKFTEWIDYEHRVLSYVDGKLVVMPICIDTLNKLYDLDLDEDSMHEWIDEHKEDIKEIKSSEDVVLANAGRDIYNKLFKNYTEKQWGTSAANLSPSVISRIPFRFNHDDRYFEDAYQGMPKEGYTKMCEKMIESDNIHVGLKADYKQYINRISYSKKLIYTGPIDYFYDYKYGELLYRCLNFVYEILDEDSYQDVAVVNYPNDPYFTRITEFKKLTGQNIKDKTAIMREYPGFNGEKCYPYPTQEYLDKFKLYEAEMEKEENVIFAGRLAKYKYYNMDLVVKDALEIFEKEIK</sequence>
<dbReference type="InterPro" id="IPR015899">
    <property type="entry name" value="UDP-GalPyranose_mutase_C"/>
</dbReference>
<evidence type="ECO:0000256" key="3">
    <source>
        <dbReference type="ARBA" id="ARBA00022630"/>
    </source>
</evidence>
<dbReference type="InterPro" id="IPR004379">
    <property type="entry name" value="UDP-GALP_mutase"/>
</dbReference>
<evidence type="ECO:0000256" key="1">
    <source>
        <dbReference type="ARBA" id="ARBA00001974"/>
    </source>
</evidence>
<evidence type="ECO:0000259" key="6">
    <source>
        <dbReference type="Pfam" id="PF03275"/>
    </source>
</evidence>
<dbReference type="Gene3D" id="3.40.50.720">
    <property type="entry name" value="NAD(P)-binding Rossmann-like Domain"/>
    <property type="match status" value="3"/>
</dbReference>
<gene>
    <name evidence="7" type="primary">glf</name>
    <name evidence="7" type="ORF">sm9_1572</name>
</gene>